<reference evidence="2" key="1">
    <citation type="submission" date="2021-03" db="EMBL/GenBank/DDBJ databases">
        <title>Antimicrobial resistance genes in bacteria isolated from Japanese honey, and their potential for conferring macrolide and lincosamide resistance in the American foulbrood pathogen Paenibacillus larvae.</title>
        <authorList>
            <person name="Okamoto M."/>
            <person name="Kumagai M."/>
            <person name="Kanamori H."/>
            <person name="Takamatsu D."/>
        </authorList>
    </citation>
    <scope>NUCLEOTIDE SEQUENCE</scope>
    <source>
        <strain evidence="2">J40TS1</strain>
    </source>
</reference>
<evidence type="ECO:0000313" key="2">
    <source>
        <dbReference type="EMBL" id="GIP16737.1"/>
    </source>
</evidence>
<organism evidence="2 3">
    <name type="scientific">Paenibacillus montaniterrae</name>
    <dbReference type="NCBI Taxonomy" id="429341"/>
    <lineage>
        <taxon>Bacteria</taxon>
        <taxon>Bacillati</taxon>
        <taxon>Bacillota</taxon>
        <taxon>Bacilli</taxon>
        <taxon>Bacillales</taxon>
        <taxon>Paenibacillaceae</taxon>
        <taxon>Paenibacillus</taxon>
    </lineage>
</organism>
<feature type="transmembrane region" description="Helical" evidence="1">
    <location>
        <begin position="106"/>
        <end position="126"/>
    </location>
</feature>
<gene>
    <name evidence="2" type="ORF">J40TS1_23790</name>
</gene>
<keyword evidence="3" id="KW-1185">Reference proteome</keyword>
<dbReference type="EMBL" id="BOSE01000004">
    <property type="protein sequence ID" value="GIP16737.1"/>
    <property type="molecule type" value="Genomic_DNA"/>
</dbReference>
<evidence type="ECO:0000313" key="3">
    <source>
        <dbReference type="Proteomes" id="UP000683139"/>
    </source>
</evidence>
<feature type="transmembrane region" description="Helical" evidence="1">
    <location>
        <begin position="42"/>
        <end position="61"/>
    </location>
</feature>
<keyword evidence="1" id="KW-0812">Transmembrane</keyword>
<dbReference type="Proteomes" id="UP000683139">
    <property type="component" value="Unassembled WGS sequence"/>
</dbReference>
<proteinExistence type="predicted"/>
<feature type="transmembrane region" description="Helical" evidence="1">
    <location>
        <begin position="6"/>
        <end position="30"/>
    </location>
</feature>
<name>A0A919YP35_9BACL</name>
<accession>A0A919YP35</accession>
<comment type="caution">
    <text evidence="2">The sequence shown here is derived from an EMBL/GenBank/DDBJ whole genome shotgun (WGS) entry which is preliminary data.</text>
</comment>
<keyword evidence="1" id="KW-1133">Transmembrane helix</keyword>
<sequence length="128" mass="14715">MWDIIKYIFSGMAIFPVLTFVVACFGLIAFGKERKYAIRMAMDISTIFFIFNVGALLNTLFNNRFGLYGIFLVMIIGAGLLGNSYYRKDGAIPWKKIIRVVWRITFFITVLLYIVLHIIVLLKLAFTV</sequence>
<dbReference type="AlphaFoldDB" id="A0A919YP35"/>
<evidence type="ECO:0008006" key="4">
    <source>
        <dbReference type="Google" id="ProtNLM"/>
    </source>
</evidence>
<feature type="transmembrane region" description="Helical" evidence="1">
    <location>
        <begin position="67"/>
        <end position="86"/>
    </location>
</feature>
<evidence type="ECO:0000256" key="1">
    <source>
        <dbReference type="SAM" id="Phobius"/>
    </source>
</evidence>
<keyword evidence="1" id="KW-0472">Membrane</keyword>
<dbReference type="Pfam" id="PF11877">
    <property type="entry name" value="DUF3397"/>
    <property type="match status" value="1"/>
</dbReference>
<protein>
    <recommendedName>
        <fullName evidence="4">DUF3397 domain-containing protein</fullName>
    </recommendedName>
</protein>
<dbReference type="PROSITE" id="PS51257">
    <property type="entry name" value="PROKAR_LIPOPROTEIN"/>
    <property type="match status" value="1"/>
</dbReference>
<dbReference type="InterPro" id="IPR024515">
    <property type="entry name" value="DUF3397"/>
</dbReference>